<evidence type="ECO:0000313" key="4">
    <source>
        <dbReference type="Proteomes" id="UP000177602"/>
    </source>
</evidence>
<proteinExistence type="predicted"/>
<keyword evidence="1" id="KW-0175">Coiled coil</keyword>
<keyword evidence="2" id="KW-0472">Membrane</keyword>
<evidence type="ECO:0008006" key="5">
    <source>
        <dbReference type="Google" id="ProtNLM"/>
    </source>
</evidence>
<feature type="coiled-coil region" evidence="1">
    <location>
        <begin position="68"/>
        <end position="102"/>
    </location>
</feature>
<keyword evidence="2" id="KW-0812">Transmembrane</keyword>
<accession>A0A1F6V186</accession>
<feature type="transmembrane region" description="Helical" evidence="2">
    <location>
        <begin position="21"/>
        <end position="39"/>
    </location>
</feature>
<evidence type="ECO:0000256" key="1">
    <source>
        <dbReference type="SAM" id="Coils"/>
    </source>
</evidence>
<organism evidence="3 4">
    <name type="scientific">Candidatus Nomurabacteria bacterium RIFCSPHIGHO2_01_FULL_40_12</name>
    <dbReference type="NCBI Taxonomy" id="1801737"/>
    <lineage>
        <taxon>Bacteria</taxon>
        <taxon>Candidatus Nomuraibacteriota</taxon>
    </lineage>
</organism>
<protein>
    <recommendedName>
        <fullName evidence="5">DUF1003 domain-containing protein</fullName>
    </recommendedName>
</protein>
<dbReference type="Proteomes" id="UP000177602">
    <property type="component" value="Unassembled WGS sequence"/>
</dbReference>
<comment type="caution">
    <text evidence="3">The sequence shown here is derived from an EMBL/GenBank/DDBJ whole genome shotgun (WGS) entry which is preliminary data.</text>
</comment>
<dbReference type="EMBL" id="MFTN01000002">
    <property type="protein sequence ID" value="OGI63521.1"/>
    <property type="molecule type" value="Genomic_DNA"/>
</dbReference>
<evidence type="ECO:0000256" key="2">
    <source>
        <dbReference type="SAM" id="Phobius"/>
    </source>
</evidence>
<keyword evidence="2" id="KW-1133">Transmembrane helix</keyword>
<evidence type="ECO:0000313" key="3">
    <source>
        <dbReference type="EMBL" id="OGI63521.1"/>
    </source>
</evidence>
<sequence length="105" mass="11913">MNKKFEDLSKKLTSSIGSAKSIIIHTIFFIGIFSLRFFNVSASDILLILTTIVSLEAIYLSIFIQITVNRQSAELEEVSEDIEEIQEDVEEIQEDVEEIQGEKEA</sequence>
<feature type="transmembrane region" description="Helical" evidence="2">
    <location>
        <begin position="45"/>
        <end position="64"/>
    </location>
</feature>
<reference evidence="3 4" key="1">
    <citation type="journal article" date="2016" name="Nat. Commun.">
        <title>Thousands of microbial genomes shed light on interconnected biogeochemical processes in an aquifer system.</title>
        <authorList>
            <person name="Anantharaman K."/>
            <person name="Brown C.T."/>
            <person name="Hug L.A."/>
            <person name="Sharon I."/>
            <person name="Castelle C.J."/>
            <person name="Probst A.J."/>
            <person name="Thomas B.C."/>
            <person name="Singh A."/>
            <person name="Wilkins M.J."/>
            <person name="Karaoz U."/>
            <person name="Brodie E.L."/>
            <person name="Williams K.H."/>
            <person name="Hubbard S.S."/>
            <person name="Banfield J.F."/>
        </authorList>
    </citation>
    <scope>NUCLEOTIDE SEQUENCE [LARGE SCALE GENOMIC DNA]</scope>
</reference>
<dbReference type="AlphaFoldDB" id="A0A1F6V186"/>
<name>A0A1F6V186_9BACT</name>
<gene>
    <name evidence="3" type="ORF">A2818_02685</name>
</gene>